<proteinExistence type="predicted"/>
<feature type="transmembrane region" description="Helical" evidence="1">
    <location>
        <begin position="6"/>
        <end position="23"/>
    </location>
</feature>
<keyword evidence="1" id="KW-1133">Transmembrane helix</keyword>
<dbReference type="Proteomes" id="UP001057427">
    <property type="component" value="Segment"/>
</dbReference>
<name>A0A9E7SRZ6_9CAUD</name>
<keyword evidence="1" id="KW-0812">Transmembrane</keyword>
<evidence type="ECO:0000313" key="2">
    <source>
        <dbReference type="EMBL" id="UTC29764.1"/>
    </source>
</evidence>
<accession>A0A9E7SRZ6</accession>
<keyword evidence="1" id="KW-0472">Membrane</keyword>
<dbReference type="EMBL" id="ON529858">
    <property type="protein sequence ID" value="UTC29764.1"/>
    <property type="molecule type" value="Genomic_DNA"/>
</dbReference>
<gene>
    <name evidence="2" type="ORF">BAJUN_01340</name>
</gene>
<protein>
    <submittedName>
        <fullName evidence="2">Uncharacterized protein</fullName>
    </submittedName>
</protein>
<keyword evidence="3" id="KW-1185">Reference proteome</keyword>
<evidence type="ECO:0000313" key="3">
    <source>
        <dbReference type="Proteomes" id="UP001057427"/>
    </source>
</evidence>
<organism evidence="2 3">
    <name type="scientific">Brevundimonas phage vB_BgoS-Bajun</name>
    <dbReference type="NCBI Taxonomy" id="2948594"/>
    <lineage>
        <taxon>Viruses</taxon>
        <taxon>Duplodnaviria</taxon>
        <taxon>Heunggongvirae</taxon>
        <taxon>Uroviricota</taxon>
        <taxon>Caudoviricetes</taxon>
        <taxon>Dolichocephalovirinae</taxon>
    </lineage>
</organism>
<evidence type="ECO:0000256" key="1">
    <source>
        <dbReference type="SAM" id="Phobius"/>
    </source>
</evidence>
<reference evidence="2" key="1">
    <citation type="submission" date="2022-05" db="EMBL/GenBank/DDBJ databases">
        <authorList>
            <person name="Friedrich I."/>
            <person name="Poehlein A."/>
            <person name="Schneider D."/>
            <person name="Hertel R."/>
            <person name="Daniel R."/>
        </authorList>
    </citation>
    <scope>NUCLEOTIDE SEQUENCE</scope>
</reference>
<sequence length="139" mass="15926">MGWLVFYLIVILTVGWIIVRAFMRGFARDRWMTAGRMATTEMKRSLRMEGQPQYRIFREDDDDKYAVQGRAVQGPWESSWTGPKTPPFKPHAVWRTLHLIDNESGARSMIAKLTKPKNPMKICFDGKGDTVECGADDGE</sequence>